<dbReference type="AlphaFoldDB" id="A0A8J4Y014"/>
<gene>
    <name evidence="2" type="ORF">GWK47_054219</name>
</gene>
<keyword evidence="3" id="KW-1185">Reference proteome</keyword>
<feature type="region of interest" description="Disordered" evidence="1">
    <location>
        <begin position="108"/>
        <end position="138"/>
    </location>
</feature>
<comment type="caution">
    <text evidence="2">The sequence shown here is derived from an EMBL/GenBank/DDBJ whole genome shotgun (WGS) entry which is preliminary data.</text>
</comment>
<feature type="compositionally biased region" description="Low complexity" evidence="1">
    <location>
        <begin position="108"/>
        <end position="120"/>
    </location>
</feature>
<protein>
    <submittedName>
        <fullName evidence="2">Uncharacterized protein</fullName>
    </submittedName>
</protein>
<dbReference type="EMBL" id="JACEEZ010017421">
    <property type="protein sequence ID" value="KAG0717538.1"/>
    <property type="molecule type" value="Genomic_DNA"/>
</dbReference>
<dbReference type="Proteomes" id="UP000770661">
    <property type="component" value="Unassembled WGS sequence"/>
</dbReference>
<accession>A0A8J4Y014</accession>
<dbReference type="OrthoDB" id="6235964at2759"/>
<proteinExistence type="predicted"/>
<name>A0A8J4Y014_CHIOP</name>
<evidence type="ECO:0000313" key="3">
    <source>
        <dbReference type="Proteomes" id="UP000770661"/>
    </source>
</evidence>
<organism evidence="2 3">
    <name type="scientific">Chionoecetes opilio</name>
    <name type="common">Atlantic snow crab</name>
    <name type="synonym">Cancer opilio</name>
    <dbReference type="NCBI Taxonomy" id="41210"/>
    <lineage>
        <taxon>Eukaryota</taxon>
        <taxon>Metazoa</taxon>
        <taxon>Ecdysozoa</taxon>
        <taxon>Arthropoda</taxon>
        <taxon>Crustacea</taxon>
        <taxon>Multicrustacea</taxon>
        <taxon>Malacostraca</taxon>
        <taxon>Eumalacostraca</taxon>
        <taxon>Eucarida</taxon>
        <taxon>Decapoda</taxon>
        <taxon>Pleocyemata</taxon>
        <taxon>Brachyura</taxon>
        <taxon>Eubrachyura</taxon>
        <taxon>Majoidea</taxon>
        <taxon>Majidae</taxon>
        <taxon>Chionoecetes</taxon>
    </lineage>
</organism>
<sequence>MAISGGEGASTLDTAAIDAVLAEIDAFTADFDSGKEQQEFSAAYAGLEQVGSNVGVVSGVQRREKPHPPRIDAHRFSRANLEDSGDVELDTILGELCALETQFEFEISSKGTTTPASSAPSNPPAPRTPASACGLGGQ</sequence>
<evidence type="ECO:0000256" key="1">
    <source>
        <dbReference type="SAM" id="MobiDB-lite"/>
    </source>
</evidence>
<evidence type="ECO:0000313" key="2">
    <source>
        <dbReference type="EMBL" id="KAG0717538.1"/>
    </source>
</evidence>
<reference evidence="2" key="1">
    <citation type="submission" date="2020-07" db="EMBL/GenBank/DDBJ databases">
        <title>The High-quality genome of the commercially important snow crab, Chionoecetes opilio.</title>
        <authorList>
            <person name="Jeong J.-H."/>
            <person name="Ryu S."/>
        </authorList>
    </citation>
    <scope>NUCLEOTIDE SEQUENCE</scope>
    <source>
        <strain evidence="2">MADBK_172401_WGS</strain>
        <tissue evidence="2">Digestive gland</tissue>
    </source>
</reference>